<proteinExistence type="predicted"/>
<accession>A0A7I5ECZ2</accession>
<evidence type="ECO:0000313" key="2">
    <source>
        <dbReference type="WBParaSite" id="HCON_00154290-00001"/>
    </source>
</evidence>
<dbReference type="OrthoDB" id="6759716at2759"/>
<organism evidence="1 2">
    <name type="scientific">Haemonchus contortus</name>
    <name type="common">Barber pole worm</name>
    <dbReference type="NCBI Taxonomy" id="6289"/>
    <lineage>
        <taxon>Eukaryota</taxon>
        <taxon>Metazoa</taxon>
        <taxon>Ecdysozoa</taxon>
        <taxon>Nematoda</taxon>
        <taxon>Chromadorea</taxon>
        <taxon>Rhabditida</taxon>
        <taxon>Rhabditina</taxon>
        <taxon>Rhabditomorpha</taxon>
        <taxon>Strongyloidea</taxon>
        <taxon>Trichostrongylidae</taxon>
        <taxon>Haemonchus</taxon>
    </lineage>
</organism>
<dbReference type="Proteomes" id="UP000025227">
    <property type="component" value="Unplaced"/>
</dbReference>
<keyword evidence="1" id="KW-1185">Reference proteome</keyword>
<dbReference type="AlphaFoldDB" id="A0A7I5ECZ2"/>
<dbReference type="WBParaSite" id="HCON_00154290-00001">
    <property type="protein sequence ID" value="HCON_00154290-00001"/>
    <property type="gene ID" value="HCON_00154290"/>
</dbReference>
<sequence>MTDRLRGEGLDYDLYFQPSTSRYDEELEALYTDLERLYREGHTSFKATVGDSNASIAPEGRLMSSTWNGMESTPSMVTRSSRTPLICDGHESHLYSHPFDSHVYLPTRHFRQDEYIAPSVLPSEIRHAITMKNCAVPGPDRIKPEHLKNLPPVIVRTLSRLFRQHLSECPIRG</sequence>
<evidence type="ECO:0000313" key="1">
    <source>
        <dbReference type="Proteomes" id="UP000025227"/>
    </source>
</evidence>
<name>A0A7I5ECZ2_HAECO</name>
<reference evidence="2" key="1">
    <citation type="submission" date="2020-12" db="UniProtKB">
        <authorList>
            <consortium name="WormBaseParasite"/>
        </authorList>
    </citation>
    <scope>IDENTIFICATION</scope>
    <source>
        <strain evidence="2">MHco3</strain>
    </source>
</reference>
<protein>
    <submittedName>
        <fullName evidence="2">Reverse transcriptase domain-containing protein</fullName>
    </submittedName>
</protein>